<dbReference type="EMBL" id="CM039436">
    <property type="protein sequence ID" value="KAI4313461.1"/>
    <property type="molecule type" value="Genomic_DNA"/>
</dbReference>
<keyword evidence="2" id="KW-1185">Reference proteome</keyword>
<reference evidence="1 2" key="1">
    <citation type="journal article" date="2022" name="DNA Res.">
        <title>Chromosomal-level genome assembly of the orchid tree Bauhinia variegata (Leguminosae; Cercidoideae) supports the allotetraploid origin hypothesis of Bauhinia.</title>
        <authorList>
            <person name="Zhong Y."/>
            <person name="Chen Y."/>
            <person name="Zheng D."/>
            <person name="Pang J."/>
            <person name="Liu Y."/>
            <person name="Luo S."/>
            <person name="Meng S."/>
            <person name="Qian L."/>
            <person name="Wei D."/>
            <person name="Dai S."/>
            <person name="Zhou R."/>
        </authorList>
    </citation>
    <scope>NUCLEOTIDE SEQUENCE [LARGE SCALE GENOMIC DNA]</scope>
    <source>
        <strain evidence="1">BV-YZ2020</strain>
    </source>
</reference>
<dbReference type="Proteomes" id="UP000828941">
    <property type="component" value="Chromosome 11"/>
</dbReference>
<name>A0ACB9LQF7_BAUVA</name>
<protein>
    <submittedName>
        <fullName evidence="1">Uncharacterized protein</fullName>
    </submittedName>
</protein>
<proteinExistence type="predicted"/>
<evidence type="ECO:0000313" key="2">
    <source>
        <dbReference type="Proteomes" id="UP000828941"/>
    </source>
</evidence>
<organism evidence="1 2">
    <name type="scientific">Bauhinia variegata</name>
    <name type="common">Purple orchid tree</name>
    <name type="synonym">Phanera variegata</name>
    <dbReference type="NCBI Taxonomy" id="167791"/>
    <lineage>
        <taxon>Eukaryota</taxon>
        <taxon>Viridiplantae</taxon>
        <taxon>Streptophyta</taxon>
        <taxon>Embryophyta</taxon>
        <taxon>Tracheophyta</taxon>
        <taxon>Spermatophyta</taxon>
        <taxon>Magnoliopsida</taxon>
        <taxon>eudicotyledons</taxon>
        <taxon>Gunneridae</taxon>
        <taxon>Pentapetalae</taxon>
        <taxon>rosids</taxon>
        <taxon>fabids</taxon>
        <taxon>Fabales</taxon>
        <taxon>Fabaceae</taxon>
        <taxon>Cercidoideae</taxon>
        <taxon>Cercideae</taxon>
        <taxon>Bauhiniinae</taxon>
        <taxon>Bauhinia</taxon>
    </lineage>
</organism>
<gene>
    <name evidence="1" type="ORF">L6164_026443</name>
</gene>
<comment type="caution">
    <text evidence="1">The sequence shown here is derived from an EMBL/GenBank/DDBJ whole genome shotgun (WGS) entry which is preliminary data.</text>
</comment>
<accession>A0ACB9LQF7</accession>
<sequence>MELPLFTSFRVIPKASFCPFSLKQICHGCSFRRHKLRLRWSHNSKPFLRITMSSEKDWSPNGYGGRGNGQMKSGLIDVIGIGSRKDAVLDFCLNSPFQLNSLRFWNILTKESEEVQLLLRSPEEEPYPRMVKPQLFMKSCSKAIILVASAGYGSDHDVAVDIFETVRSANGFTVAIVLKPFSFEGLRRQDEVKNLIGKLKDITNLLIEINIDALLKKDLVTLDEALKTANNAVLLAINAISILTSDMHRKLVDGLHDGMKEVSVSEMNKILESYKEARIGFGAAYNIKTSILQSIFDCPFLGVSLKDSNSAVICILASSVPVSDSDMVAFLHTFRQTTEYTGDIIISTVLEPNLEPNLIITTVLTLGLNKLEASQNGGILFRLAQYFPFVLNFWGRQDQQPFETLKGNAAGHLSPSELMDSPEFDEEPQRIAADVMDDNFNNNFETSEPVLASNNNKLYGSRGSEQNREEISDTSTEYSILYDAITEGGDSAFQREELVNWNLGPGYELAQEWAKQRAADASPMVDDSIFNLPVGVRPSEELKDSLKGSFMTKQKDPETENDLTVPKVNRSVSSWSAASDGGLELVREFASTLLKGKYADRPKKHGVLSVRAASMLEAERDSSKKWSPIVEMQYRGGTYKGRCQGGLPEGKGRLVLGDGSIYDGIWRYGKRSGPGTFYFRNGDVFQGSWRDDVMHGKGWFYFHTGDRWFVSFWKGKANGEGRFYTKSGDAFFGNFKDGWRHGQFLCVNANGTRYVEIWEQGVLVGSKSLDKDAGAG</sequence>
<evidence type="ECO:0000313" key="1">
    <source>
        <dbReference type="EMBL" id="KAI4313461.1"/>
    </source>
</evidence>